<evidence type="ECO:0000313" key="2">
    <source>
        <dbReference type="Proteomes" id="UP000274922"/>
    </source>
</evidence>
<dbReference type="EMBL" id="ML014178">
    <property type="protein sequence ID" value="RKP01270.1"/>
    <property type="molecule type" value="Genomic_DNA"/>
</dbReference>
<dbReference type="STRING" id="1555241.A0A4P9X880"/>
<organism evidence="1 2">
    <name type="scientific">Caulochytrium protostelioides</name>
    <dbReference type="NCBI Taxonomy" id="1555241"/>
    <lineage>
        <taxon>Eukaryota</taxon>
        <taxon>Fungi</taxon>
        <taxon>Fungi incertae sedis</taxon>
        <taxon>Chytridiomycota</taxon>
        <taxon>Chytridiomycota incertae sedis</taxon>
        <taxon>Chytridiomycetes</taxon>
        <taxon>Caulochytriales</taxon>
        <taxon>Caulochytriaceae</taxon>
        <taxon>Caulochytrium</taxon>
    </lineage>
</organism>
<gene>
    <name evidence="1" type="ORF">CXG81DRAFT_26031</name>
</gene>
<dbReference type="Pfam" id="PF13242">
    <property type="entry name" value="Hydrolase_like"/>
    <property type="match status" value="1"/>
</dbReference>
<reference evidence="2" key="1">
    <citation type="journal article" date="2018" name="Nat. Microbiol.">
        <title>Leveraging single-cell genomics to expand the fungal tree of life.</title>
        <authorList>
            <person name="Ahrendt S.R."/>
            <person name="Quandt C.A."/>
            <person name="Ciobanu D."/>
            <person name="Clum A."/>
            <person name="Salamov A."/>
            <person name="Andreopoulos B."/>
            <person name="Cheng J.F."/>
            <person name="Woyke T."/>
            <person name="Pelin A."/>
            <person name="Henrissat B."/>
            <person name="Reynolds N.K."/>
            <person name="Benny G.L."/>
            <person name="Smith M.E."/>
            <person name="James T.Y."/>
            <person name="Grigoriev I.V."/>
        </authorList>
    </citation>
    <scope>NUCLEOTIDE SEQUENCE [LARGE SCALE GENOMIC DNA]</scope>
    <source>
        <strain evidence="2">ATCC 52028</strain>
    </source>
</reference>
<dbReference type="GO" id="GO:0005737">
    <property type="term" value="C:cytoplasm"/>
    <property type="evidence" value="ECO:0007669"/>
    <property type="project" value="TreeGrafter"/>
</dbReference>
<dbReference type="PANTHER" id="PTHR19288:SF46">
    <property type="entry name" value="HALOACID DEHALOGENASE-LIKE HYDROLASE DOMAIN-CONTAINING PROTEIN 2"/>
    <property type="match status" value="1"/>
</dbReference>
<dbReference type="InterPro" id="IPR006357">
    <property type="entry name" value="HAD-SF_hydro_IIA"/>
</dbReference>
<proteinExistence type="predicted"/>
<dbReference type="PANTHER" id="PTHR19288">
    <property type="entry name" value="4-NITROPHENYLPHOSPHATASE-RELATED"/>
    <property type="match status" value="1"/>
</dbReference>
<sequence>MASPLIRVVLTDLSGTLHVGDAPTPGAVAAHRALLQRTAAAATTTAAAAAATAAATTARPLELRYVTNTTKECAETLRTRLRRIGFDGMDGAAARGRFHTSLVATAQAMRAQRRRPLLLLEPDAWRDFDGVVPYAVLPPLAAPANGPDAAAASGPPDRVAIDAADAVVVGYAPSAFHYEGLNAAFGVLMRPDSALVAVHQGRYLARRPGELALGPGPFVAALTYASGKAAQLVGKPRRDFFVSALPPAAQHDLSAVAMIGDDADDDILAALDAGIGHVYHVQTGKYRPGDEARTVPRGARLVPDFAAAVRHILHGDADPTSPQEG</sequence>
<dbReference type="Pfam" id="PF13344">
    <property type="entry name" value="Hydrolase_6"/>
    <property type="match status" value="1"/>
</dbReference>
<accession>A0A4P9X880</accession>
<dbReference type="Proteomes" id="UP000274922">
    <property type="component" value="Unassembled WGS sequence"/>
</dbReference>
<protein>
    <recommendedName>
        <fullName evidence="3">HAD-like protein</fullName>
    </recommendedName>
</protein>
<dbReference type="Gene3D" id="3.40.50.1000">
    <property type="entry name" value="HAD superfamily/HAD-like"/>
    <property type="match status" value="2"/>
</dbReference>
<evidence type="ECO:0000313" key="1">
    <source>
        <dbReference type="EMBL" id="RKP01270.1"/>
    </source>
</evidence>
<dbReference type="GO" id="GO:0016791">
    <property type="term" value="F:phosphatase activity"/>
    <property type="evidence" value="ECO:0007669"/>
    <property type="project" value="TreeGrafter"/>
</dbReference>
<dbReference type="InterPro" id="IPR036412">
    <property type="entry name" value="HAD-like_sf"/>
</dbReference>
<dbReference type="OrthoDB" id="426235at2759"/>
<dbReference type="InterPro" id="IPR023214">
    <property type="entry name" value="HAD_sf"/>
</dbReference>
<dbReference type="AlphaFoldDB" id="A0A4P9X880"/>
<keyword evidence="2" id="KW-1185">Reference proteome</keyword>
<evidence type="ECO:0008006" key="3">
    <source>
        <dbReference type="Google" id="ProtNLM"/>
    </source>
</evidence>
<name>A0A4P9X880_9FUNG</name>
<dbReference type="SUPFAM" id="SSF56784">
    <property type="entry name" value="HAD-like"/>
    <property type="match status" value="1"/>
</dbReference>